<reference evidence="3 4" key="1">
    <citation type="submission" date="2023-06" db="EMBL/GenBank/DDBJ databases">
        <title>Novel species in genus Planococcus.</title>
        <authorList>
            <person name="Ning S."/>
        </authorList>
    </citation>
    <scope>NUCLEOTIDE SEQUENCE [LARGE SCALE GENOMIC DNA]</scope>
    <source>
        <strain evidence="3 4">N064</strain>
    </source>
</reference>
<feature type="domain" description="SLH" evidence="2">
    <location>
        <begin position="142"/>
        <end position="212"/>
    </location>
</feature>
<dbReference type="Pfam" id="PF00395">
    <property type="entry name" value="SLH"/>
    <property type="match status" value="3"/>
</dbReference>
<dbReference type="PANTHER" id="PTHR43308:SF5">
    <property type="entry name" value="S-LAYER PROTEIN _ PEPTIDOGLYCAN ENDO-BETA-N-ACETYLGLUCOSAMINIDASE"/>
    <property type="match status" value="1"/>
</dbReference>
<evidence type="ECO:0000313" key="4">
    <source>
        <dbReference type="Proteomes" id="UP001172054"/>
    </source>
</evidence>
<dbReference type="RefSeq" id="WP_300981701.1">
    <property type="nucleotide sequence ID" value="NZ_CP129238.1"/>
</dbReference>
<dbReference type="Proteomes" id="UP001172054">
    <property type="component" value="Unassembled WGS sequence"/>
</dbReference>
<dbReference type="PROSITE" id="PS51272">
    <property type="entry name" value="SLH"/>
    <property type="match status" value="2"/>
</dbReference>
<dbReference type="InterPro" id="IPR001119">
    <property type="entry name" value="SLH_dom"/>
</dbReference>
<evidence type="ECO:0000256" key="1">
    <source>
        <dbReference type="SAM" id="SignalP"/>
    </source>
</evidence>
<evidence type="ECO:0000259" key="2">
    <source>
        <dbReference type="PROSITE" id="PS51272"/>
    </source>
</evidence>
<organism evidence="3 4">
    <name type="scientific">Planococcus liqunii</name>
    <dbReference type="NCBI Taxonomy" id="3058394"/>
    <lineage>
        <taxon>Bacteria</taxon>
        <taxon>Bacillati</taxon>
        <taxon>Bacillota</taxon>
        <taxon>Bacilli</taxon>
        <taxon>Bacillales</taxon>
        <taxon>Caryophanaceae</taxon>
        <taxon>Planococcus</taxon>
    </lineage>
</organism>
<dbReference type="PANTHER" id="PTHR43308">
    <property type="entry name" value="OUTER MEMBRANE PROTEIN ALPHA-RELATED"/>
    <property type="match status" value="1"/>
</dbReference>
<feature type="chain" id="PRO_5045804567" evidence="1">
    <location>
        <begin position="27"/>
        <end position="668"/>
    </location>
</feature>
<evidence type="ECO:0000313" key="3">
    <source>
        <dbReference type="EMBL" id="MDN7226478.1"/>
    </source>
</evidence>
<dbReference type="EMBL" id="JAUJWW010000001">
    <property type="protein sequence ID" value="MDN7226478.1"/>
    <property type="molecule type" value="Genomic_DNA"/>
</dbReference>
<dbReference type="InterPro" id="IPR051465">
    <property type="entry name" value="Cell_Envelope_Struct_Comp"/>
</dbReference>
<accession>A0ABT8MNN3</accession>
<sequence>MRSISRIVASILLLAGVLGFASTTQASDIVPGSALEKEMQAMIDQGILHGYGNGVYKPKDKVTREQFAAFINRALKLPAGIHNFKDVPMNSQLSADIGAVYTAGLMAGLDDSTFKPTTLITREQMAQTLNNVLEYSNMELKEKRVSFSDERDFVSSGGIKAVYHILHYGITAGIPDGKGGLKFAPKDSTTREQAAAFIYRFLEAKKAVPAPEPPASENPAPVPNDDNLYYLGYVEKGIFVKQEYGHKDYASAAASFKAVPSAKAILRGDEILHIRSGIAYGDRVLNGQKQVTTIYYDPAFKKQATYIEHGREIGYIDSTAEYVKVQVGGTVGYAKQSEVDFLPDELMTHQDYYMVNQWGTLNHYQYNYVTKTRGSFSIGPAPTGMKANVTYFSRDGIHFESGSTVLTHYPYFQYQSVRTKTSYTAEELDRFIMERLTALNNSSSTYKDAVKRSKLIGTGRYFIAMQEKYNINALFMLSAAMHESENGMSGNAQTKNNLFGIRVFDGSPHEGTVYAKAENSIDAFAREYMNRNYVNPNGTYANGASPGNKTTGLNVSYASDPTWGSKVAGHMFRIDLALGKKDINKYKLGITNTALTKVRKTPQGELLYTYKREYLGVENAFGYPVVILDTAKHTDGYIWYKIISDLNPEHDTNNGVGWVRSDLVDLIN</sequence>
<dbReference type="SMART" id="SM00047">
    <property type="entry name" value="LYZ2"/>
    <property type="match status" value="1"/>
</dbReference>
<feature type="signal peptide" evidence="1">
    <location>
        <begin position="1"/>
        <end position="26"/>
    </location>
</feature>
<name>A0ABT8MNN3_9BACL</name>
<dbReference type="Pfam" id="PF01832">
    <property type="entry name" value="Glucosaminidase"/>
    <property type="match status" value="1"/>
</dbReference>
<gene>
    <name evidence="3" type="ORF">QWY15_04135</name>
</gene>
<dbReference type="InterPro" id="IPR002901">
    <property type="entry name" value="MGlyc_endo_b_GlcNAc-like_dom"/>
</dbReference>
<protein>
    <submittedName>
        <fullName evidence="3">S-layer homology domain-containing protein</fullName>
    </submittedName>
</protein>
<feature type="domain" description="SLH" evidence="2">
    <location>
        <begin position="22"/>
        <end position="85"/>
    </location>
</feature>
<proteinExistence type="predicted"/>
<keyword evidence="4" id="KW-1185">Reference proteome</keyword>
<comment type="caution">
    <text evidence="3">The sequence shown here is derived from an EMBL/GenBank/DDBJ whole genome shotgun (WGS) entry which is preliminary data.</text>
</comment>
<dbReference type="Gene3D" id="1.10.530.10">
    <property type="match status" value="1"/>
</dbReference>
<keyword evidence="1" id="KW-0732">Signal</keyword>